<feature type="region of interest" description="Disordered" evidence="1">
    <location>
        <begin position="130"/>
        <end position="159"/>
    </location>
</feature>
<dbReference type="EMBL" id="CAFABC010000004">
    <property type="protein sequence ID" value="CAB4817517.1"/>
    <property type="molecule type" value="Genomic_DNA"/>
</dbReference>
<sequence>MAKKKNEAPAAPVVSRIPVPVSDSALVIDLPDGQKLVVGKMTHGTVIEVATWRGTGRPDSRTNRMMLGMTNAELEATVTEEFKATAAAEEKSIIDLIKDPGALLKTIVPKIVYGFKWLFDFKGQAGKKDQKQVTTSSVYSSADDSTVSNSQETKSNPFSKVMPRVNLKKFIPAKKIKAAAKIEDDIDSEVDEWLNQILNKNSKKSVGFGAGPKSDKNDQPASIQTGDKGVVTKSKIAKSPTRKPAPKKISASKTGKKSVKSKPSR</sequence>
<evidence type="ECO:0000313" key="3">
    <source>
        <dbReference type="EMBL" id="CAB4721221.1"/>
    </source>
</evidence>
<organism evidence="3">
    <name type="scientific">freshwater metagenome</name>
    <dbReference type="NCBI Taxonomy" id="449393"/>
    <lineage>
        <taxon>unclassified sequences</taxon>
        <taxon>metagenomes</taxon>
        <taxon>ecological metagenomes</taxon>
    </lineage>
</organism>
<protein>
    <submittedName>
        <fullName evidence="3">Unannotated protein</fullName>
    </submittedName>
</protein>
<evidence type="ECO:0000313" key="2">
    <source>
        <dbReference type="EMBL" id="CAB4331340.1"/>
    </source>
</evidence>
<evidence type="ECO:0000313" key="4">
    <source>
        <dbReference type="EMBL" id="CAB4817517.1"/>
    </source>
</evidence>
<evidence type="ECO:0000313" key="5">
    <source>
        <dbReference type="EMBL" id="CAB5136774.1"/>
    </source>
</evidence>
<feature type="compositionally biased region" description="Basic residues" evidence="1">
    <location>
        <begin position="254"/>
        <end position="265"/>
    </location>
</feature>
<dbReference type="EMBL" id="CAESAH010000003">
    <property type="protein sequence ID" value="CAB4331340.1"/>
    <property type="molecule type" value="Genomic_DNA"/>
</dbReference>
<dbReference type="AlphaFoldDB" id="A0A6J6RB76"/>
<feature type="compositionally biased region" description="Polar residues" evidence="1">
    <location>
        <begin position="132"/>
        <end position="158"/>
    </location>
</feature>
<gene>
    <name evidence="3" type="ORF">UFOPK2731_00141</name>
    <name evidence="4" type="ORF">UFOPK3161_00328</name>
    <name evidence="2" type="ORF">UFOPK3962_00213</name>
    <name evidence="5" type="ORF">UFOPK4427_00229</name>
</gene>
<feature type="region of interest" description="Disordered" evidence="1">
    <location>
        <begin position="204"/>
        <end position="265"/>
    </location>
</feature>
<name>A0A6J6RB76_9ZZZZ</name>
<dbReference type="EMBL" id="CAEZYO010000002">
    <property type="protein sequence ID" value="CAB4721221.1"/>
    <property type="molecule type" value="Genomic_DNA"/>
</dbReference>
<reference evidence="3" key="1">
    <citation type="submission" date="2020-05" db="EMBL/GenBank/DDBJ databases">
        <authorList>
            <person name="Chiriac C."/>
            <person name="Salcher M."/>
            <person name="Ghai R."/>
            <person name="Kavagutti S V."/>
        </authorList>
    </citation>
    <scope>NUCLEOTIDE SEQUENCE</scope>
</reference>
<proteinExistence type="predicted"/>
<evidence type="ECO:0000256" key="1">
    <source>
        <dbReference type="SAM" id="MobiDB-lite"/>
    </source>
</evidence>
<accession>A0A6J6RB76</accession>
<dbReference type="EMBL" id="CAFBRY010000003">
    <property type="protein sequence ID" value="CAB5136774.1"/>
    <property type="molecule type" value="Genomic_DNA"/>
</dbReference>